<evidence type="ECO:0000313" key="5">
    <source>
        <dbReference type="Proteomes" id="UP001149079"/>
    </source>
</evidence>
<proteinExistence type="predicted"/>
<protein>
    <recommendedName>
        <fullName evidence="6">FAD-binding FR-type domain-containing protein</fullName>
    </recommendedName>
</protein>
<dbReference type="PANTHER" id="PTHR32361:SF26">
    <property type="entry name" value="FAD-BINDING 8 DOMAIN-CONTAINING PROTEIN-RELATED"/>
    <property type="match status" value="1"/>
</dbReference>
<dbReference type="GO" id="GO:0006826">
    <property type="term" value="P:iron ion transport"/>
    <property type="evidence" value="ECO:0007669"/>
    <property type="project" value="TreeGrafter"/>
</dbReference>
<reference evidence="4" key="2">
    <citation type="journal article" date="2023" name="IMA Fungus">
        <title>Comparative genomic study of the Penicillium genus elucidates a diverse pangenome and 15 lateral gene transfer events.</title>
        <authorList>
            <person name="Petersen C."/>
            <person name="Sorensen T."/>
            <person name="Nielsen M.R."/>
            <person name="Sondergaard T.E."/>
            <person name="Sorensen J.L."/>
            <person name="Fitzpatrick D.A."/>
            <person name="Frisvad J.C."/>
            <person name="Nielsen K.L."/>
        </authorList>
    </citation>
    <scope>NUCLEOTIDE SEQUENCE</scope>
    <source>
        <strain evidence="4">IBT 22155</strain>
    </source>
</reference>
<sequence length="651" mass="72848">MPPVAVTLSHWLSGVSLPGKYGLCAALVLFAWLFYHIGRDCLVWSLKLQRALSWRRFLQSPVPSILHRLDILSYVQCLLLAALLTSNVVVLVFATHSFAEVQKRAGSMAVIYLVPLFAGPTFSQASSLCRLSRDSLAWVHRWVGRACLVHCLLHGTMIVELARLSTPLSGPLLAAFGAIVSFLAMLPITLAVMLRRHPQLMLKLHYLLAVCGAACLAYHLRITRSLYFWVLVGGASLWAVSSGALWAQTMCALHSWRHIRLQAETKVSKQLLWLEISVPLQWNIQAGQHVQLWMPRSGYRSCLHLPLLYVANVEEKQQQKNGTPTSSRQLHFLVRYQRGLTKRLALDAIKTDFSFPVFMFGPFGHPPCFGNYGTVLFVVEDIGLFRILPFIRHLVLGSRRRETVVRKLEILWAVDWSSIVELELLPEPIGVEVSLSANHVPDTFQRSKYKSWIWDSIQHLFELDRQRNHASDSGDTQASVGSTSSSASIGQQQMGLGATGGFDILQMRIYCPDAPQEAHGRFPQSRRIQSLFKVFIAARGVAEYIDNQCGKMIIAVCAGGLIRRNVEHAARPNISEDLRLVNLCLEPAAEWTGDEISSKPRETTKNHHSVSCTSRPPESSDMGRGSPSVTKNGAFDHNNFVRQRIAEGRRV</sequence>
<dbReference type="GO" id="GO:0000293">
    <property type="term" value="F:ferric-chelate reductase activity"/>
    <property type="evidence" value="ECO:0007669"/>
    <property type="project" value="TreeGrafter"/>
</dbReference>
<dbReference type="GO" id="GO:0015677">
    <property type="term" value="P:copper ion import"/>
    <property type="evidence" value="ECO:0007669"/>
    <property type="project" value="TreeGrafter"/>
</dbReference>
<dbReference type="GO" id="GO:0006879">
    <property type="term" value="P:intracellular iron ion homeostasis"/>
    <property type="evidence" value="ECO:0007669"/>
    <property type="project" value="TreeGrafter"/>
</dbReference>
<dbReference type="PANTHER" id="PTHR32361">
    <property type="entry name" value="FERRIC/CUPRIC REDUCTASE TRANSMEMBRANE COMPONENT"/>
    <property type="match status" value="1"/>
</dbReference>
<keyword evidence="3" id="KW-0812">Transmembrane</keyword>
<dbReference type="GO" id="GO:0005886">
    <property type="term" value="C:plasma membrane"/>
    <property type="evidence" value="ECO:0007669"/>
    <property type="project" value="TreeGrafter"/>
</dbReference>
<feature type="transmembrane region" description="Helical" evidence="3">
    <location>
        <begin position="20"/>
        <end position="38"/>
    </location>
</feature>
<keyword evidence="3" id="KW-0472">Membrane</keyword>
<keyword evidence="5" id="KW-1185">Reference proteome</keyword>
<feature type="region of interest" description="Disordered" evidence="2">
    <location>
        <begin position="469"/>
        <end position="488"/>
    </location>
</feature>
<evidence type="ECO:0008006" key="6">
    <source>
        <dbReference type="Google" id="ProtNLM"/>
    </source>
</evidence>
<dbReference type="RefSeq" id="XP_056527085.1">
    <property type="nucleotide sequence ID" value="XM_056661919.1"/>
</dbReference>
<comment type="caution">
    <text evidence="4">The sequence shown here is derived from an EMBL/GenBank/DDBJ whole genome shotgun (WGS) entry which is preliminary data.</text>
</comment>
<evidence type="ECO:0000256" key="1">
    <source>
        <dbReference type="ARBA" id="ARBA00022448"/>
    </source>
</evidence>
<feature type="region of interest" description="Disordered" evidence="2">
    <location>
        <begin position="594"/>
        <end position="638"/>
    </location>
</feature>
<dbReference type="Proteomes" id="UP001149079">
    <property type="component" value="Unassembled WGS sequence"/>
</dbReference>
<dbReference type="EMBL" id="JAPQKL010000001">
    <property type="protein sequence ID" value="KAJ5146611.1"/>
    <property type="molecule type" value="Genomic_DNA"/>
</dbReference>
<keyword evidence="3" id="KW-1133">Transmembrane helix</keyword>
<feature type="transmembrane region" description="Helical" evidence="3">
    <location>
        <begin position="105"/>
        <end position="122"/>
    </location>
</feature>
<feature type="transmembrane region" description="Helical" evidence="3">
    <location>
        <begin position="77"/>
        <end position="99"/>
    </location>
</feature>
<gene>
    <name evidence="4" type="ORF">N7515_001175</name>
</gene>
<dbReference type="GeneID" id="81401089"/>
<evidence type="ECO:0000313" key="4">
    <source>
        <dbReference type="EMBL" id="KAJ5146611.1"/>
    </source>
</evidence>
<keyword evidence="1" id="KW-0813">Transport</keyword>
<organism evidence="4 5">
    <name type="scientific">Penicillium bovifimosum</name>
    <dbReference type="NCBI Taxonomy" id="126998"/>
    <lineage>
        <taxon>Eukaryota</taxon>
        <taxon>Fungi</taxon>
        <taxon>Dikarya</taxon>
        <taxon>Ascomycota</taxon>
        <taxon>Pezizomycotina</taxon>
        <taxon>Eurotiomycetes</taxon>
        <taxon>Eurotiomycetidae</taxon>
        <taxon>Eurotiales</taxon>
        <taxon>Aspergillaceae</taxon>
        <taxon>Penicillium</taxon>
    </lineage>
</organism>
<dbReference type="OrthoDB" id="3437351at2759"/>
<reference evidence="4" key="1">
    <citation type="submission" date="2022-11" db="EMBL/GenBank/DDBJ databases">
        <authorList>
            <person name="Petersen C."/>
        </authorList>
    </citation>
    <scope>NUCLEOTIDE SEQUENCE</scope>
    <source>
        <strain evidence="4">IBT 22155</strain>
    </source>
</reference>
<dbReference type="InterPro" id="IPR051410">
    <property type="entry name" value="Ferric/Cupric_Reductase"/>
</dbReference>
<evidence type="ECO:0000256" key="2">
    <source>
        <dbReference type="SAM" id="MobiDB-lite"/>
    </source>
</evidence>
<feature type="compositionally biased region" description="Basic and acidic residues" evidence="2">
    <location>
        <begin position="596"/>
        <end position="605"/>
    </location>
</feature>
<name>A0A9W9HH36_9EURO</name>
<evidence type="ECO:0000256" key="3">
    <source>
        <dbReference type="SAM" id="Phobius"/>
    </source>
</evidence>
<feature type="compositionally biased region" description="Low complexity" evidence="2">
    <location>
        <begin position="476"/>
        <end position="488"/>
    </location>
</feature>
<feature type="transmembrane region" description="Helical" evidence="3">
    <location>
        <begin position="168"/>
        <end position="192"/>
    </location>
</feature>
<feature type="transmembrane region" description="Helical" evidence="3">
    <location>
        <begin position="226"/>
        <end position="247"/>
    </location>
</feature>
<dbReference type="AlphaFoldDB" id="A0A9W9HH36"/>
<accession>A0A9W9HH36</accession>